<dbReference type="Proteomes" id="UP000610594">
    <property type="component" value="Unassembled WGS sequence"/>
</dbReference>
<evidence type="ECO:0000313" key="2">
    <source>
        <dbReference type="EMBL" id="NHZ60725.1"/>
    </source>
</evidence>
<gene>
    <name evidence="2" type="ORF">F1735_00100</name>
</gene>
<proteinExistence type="predicted"/>
<evidence type="ECO:0000256" key="1">
    <source>
        <dbReference type="SAM" id="Phobius"/>
    </source>
</evidence>
<feature type="transmembrane region" description="Helical" evidence="1">
    <location>
        <begin position="115"/>
        <end position="138"/>
    </location>
</feature>
<keyword evidence="1" id="KW-0812">Transmembrane</keyword>
<accession>A0ABX0MLE2</accession>
<evidence type="ECO:0000313" key="3">
    <source>
        <dbReference type="Proteomes" id="UP000610594"/>
    </source>
</evidence>
<feature type="transmembrane region" description="Helical" evidence="1">
    <location>
        <begin position="81"/>
        <end position="103"/>
    </location>
</feature>
<keyword evidence="1" id="KW-1133">Transmembrane helix</keyword>
<evidence type="ECO:0008006" key="4">
    <source>
        <dbReference type="Google" id="ProtNLM"/>
    </source>
</evidence>
<name>A0ABX0MLE2_9BURK</name>
<keyword evidence="3" id="KW-1185">Reference proteome</keyword>
<reference evidence="2 3" key="1">
    <citation type="submission" date="2019-10" db="EMBL/GenBank/DDBJ databases">
        <title>Taxonomy of Antarctic Massilia spp.: description of Massilia rubra sp. nov., Massilia aquatica sp. nov., Massilia mucilaginosa sp. nov., Massilia frigida sp. nov. isolated from streams, lakes and regoliths.</title>
        <authorList>
            <person name="Holochova P."/>
            <person name="Sedlacek I."/>
            <person name="Kralova S."/>
            <person name="Maslanova I."/>
            <person name="Busse H.-J."/>
            <person name="Stankova E."/>
            <person name="Vrbovska V."/>
            <person name="Kovarovic V."/>
            <person name="Bartak M."/>
            <person name="Svec P."/>
            <person name="Pantucek R."/>
        </authorList>
    </citation>
    <scope>NUCLEOTIDE SEQUENCE [LARGE SCALE GENOMIC DNA]</scope>
    <source>
        <strain evidence="2 3">CCM 8694</strain>
    </source>
</reference>
<feature type="transmembrane region" description="Helical" evidence="1">
    <location>
        <begin position="26"/>
        <end position="46"/>
    </location>
</feature>
<organism evidence="2 3">
    <name type="scientific">Massilia genomosp. 1</name>
    <dbReference type="NCBI Taxonomy" id="2609280"/>
    <lineage>
        <taxon>Bacteria</taxon>
        <taxon>Pseudomonadati</taxon>
        <taxon>Pseudomonadota</taxon>
        <taxon>Betaproteobacteria</taxon>
        <taxon>Burkholderiales</taxon>
        <taxon>Oxalobacteraceae</taxon>
        <taxon>Telluria group</taxon>
        <taxon>Massilia</taxon>
    </lineage>
</organism>
<protein>
    <recommendedName>
        <fullName evidence="4">DUF308 domain-containing protein</fullName>
    </recommendedName>
</protein>
<dbReference type="EMBL" id="WHJF01000001">
    <property type="protein sequence ID" value="NHZ60725.1"/>
    <property type="molecule type" value="Genomic_DNA"/>
</dbReference>
<sequence length="184" mass="19661">MRDFSIFTGATSALIAVCIKADIGLWLYVACLLLPLLGVGGGVYYGKRTQVSRSFFLWSLSILSCSTVLGAFVAYKALARIGVMMSLEVTLVTWGVIAGGFYWRVFRNGVNRHPAAVNMKVVNSGAVGGAFLGGLGFLVPPDALIPGVAFLVQLAFGAILVGAFMFLLRDFMDFLQKSRVPPLG</sequence>
<feature type="transmembrane region" description="Helical" evidence="1">
    <location>
        <begin position="144"/>
        <end position="168"/>
    </location>
</feature>
<comment type="caution">
    <text evidence="2">The sequence shown here is derived from an EMBL/GenBank/DDBJ whole genome shotgun (WGS) entry which is preliminary data.</text>
</comment>
<dbReference type="RefSeq" id="WP_167235025.1">
    <property type="nucleotide sequence ID" value="NZ_WHJF01000001.1"/>
</dbReference>
<feature type="transmembrane region" description="Helical" evidence="1">
    <location>
        <begin position="55"/>
        <end position="75"/>
    </location>
</feature>
<keyword evidence="1" id="KW-0472">Membrane</keyword>